<dbReference type="InterPro" id="IPR050173">
    <property type="entry name" value="ABC_transporter_C-like"/>
</dbReference>
<keyword evidence="1" id="KW-0547">Nucleotide-binding</keyword>
<dbReference type="Pfam" id="PF00005">
    <property type="entry name" value="ABC_tran"/>
    <property type="match status" value="1"/>
</dbReference>
<dbReference type="Proteomes" id="UP000593564">
    <property type="component" value="Unassembled WGS sequence"/>
</dbReference>
<proteinExistence type="predicted"/>
<dbReference type="InterPro" id="IPR003439">
    <property type="entry name" value="ABC_transporter-like_ATP-bd"/>
</dbReference>
<name>A0A7J7H2M1_CAMSI</name>
<keyword evidence="5" id="KW-1185">Reference proteome</keyword>
<dbReference type="AlphaFoldDB" id="A0A7J7H2M1"/>
<organism evidence="4 5">
    <name type="scientific">Camellia sinensis</name>
    <name type="common">Tea plant</name>
    <name type="synonym">Thea sinensis</name>
    <dbReference type="NCBI Taxonomy" id="4442"/>
    <lineage>
        <taxon>Eukaryota</taxon>
        <taxon>Viridiplantae</taxon>
        <taxon>Streptophyta</taxon>
        <taxon>Embryophyta</taxon>
        <taxon>Tracheophyta</taxon>
        <taxon>Spermatophyta</taxon>
        <taxon>Magnoliopsida</taxon>
        <taxon>eudicotyledons</taxon>
        <taxon>Gunneridae</taxon>
        <taxon>Pentapetalae</taxon>
        <taxon>asterids</taxon>
        <taxon>Ericales</taxon>
        <taxon>Theaceae</taxon>
        <taxon>Camellia</taxon>
    </lineage>
</organism>
<evidence type="ECO:0000256" key="1">
    <source>
        <dbReference type="ARBA" id="ARBA00022741"/>
    </source>
</evidence>
<dbReference type="Gene3D" id="3.40.50.300">
    <property type="entry name" value="P-loop containing nucleotide triphosphate hydrolases"/>
    <property type="match status" value="1"/>
</dbReference>
<dbReference type="PANTHER" id="PTHR24223">
    <property type="entry name" value="ATP-BINDING CASSETTE SUB-FAMILY C"/>
    <property type="match status" value="1"/>
</dbReference>
<dbReference type="EMBL" id="JACBKZ010000006">
    <property type="protein sequence ID" value="KAF5947202.1"/>
    <property type="molecule type" value="Genomic_DNA"/>
</dbReference>
<sequence>MSKLVANVVIAGLTGMALSYERLEQYMHIPSEAPEIIQCNQPVLNWPTIGRVEIHDLKVRYWPNAPLVLQGISYIFGGNKIGIVGRTGSGKTTLINVLFRLVEPTERTIFIDDLNISTIGFHDLRSHFGVIPQEPTLFSGSVRYNLDPLLELTDKEIWEVLEKCQLRKAIQKKEEGLYSLAHSLAVFTLKRMEIEPEKHGYNKDSLVGDSEVAFSSCLNFKELRGKLWRCKQMEGGYET</sequence>
<dbReference type="SUPFAM" id="SSF52540">
    <property type="entry name" value="P-loop containing nucleoside triphosphate hydrolases"/>
    <property type="match status" value="1"/>
</dbReference>
<keyword evidence="2" id="KW-0067">ATP-binding</keyword>
<dbReference type="PANTHER" id="PTHR24223:SF263">
    <property type="entry name" value="ABC-TYPE XENOBIOTIC TRANSPORTER"/>
    <property type="match status" value="1"/>
</dbReference>
<comment type="caution">
    <text evidence="4">The sequence shown here is derived from an EMBL/GenBank/DDBJ whole genome shotgun (WGS) entry which is preliminary data.</text>
</comment>
<evidence type="ECO:0000256" key="2">
    <source>
        <dbReference type="ARBA" id="ARBA00022840"/>
    </source>
</evidence>
<gene>
    <name evidence="4" type="ORF">HYC85_013159</name>
</gene>
<dbReference type="GO" id="GO:0042626">
    <property type="term" value="F:ATPase-coupled transmembrane transporter activity"/>
    <property type="evidence" value="ECO:0007669"/>
    <property type="project" value="TreeGrafter"/>
</dbReference>
<evidence type="ECO:0000259" key="3">
    <source>
        <dbReference type="Pfam" id="PF00005"/>
    </source>
</evidence>
<evidence type="ECO:0000313" key="4">
    <source>
        <dbReference type="EMBL" id="KAF5947202.1"/>
    </source>
</evidence>
<reference evidence="5" key="1">
    <citation type="journal article" date="2020" name="Nat. Commun.">
        <title>Genome assembly of wild tea tree DASZ reveals pedigree and selection history of tea varieties.</title>
        <authorList>
            <person name="Zhang W."/>
            <person name="Zhang Y."/>
            <person name="Qiu H."/>
            <person name="Guo Y."/>
            <person name="Wan H."/>
            <person name="Zhang X."/>
            <person name="Scossa F."/>
            <person name="Alseekh S."/>
            <person name="Zhang Q."/>
            <person name="Wang P."/>
            <person name="Xu L."/>
            <person name="Schmidt M.H."/>
            <person name="Jia X."/>
            <person name="Li D."/>
            <person name="Zhu A."/>
            <person name="Guo F."/>
            <person name="Chen W."/>
            <person name="Ni D."/>
            <person name="Usadel B."/>
            <person name="Fernie A.R."/>
            <person name="Wen W."/>
        </authorList>
    </citation>
    <scope>NUCLEOTIDE SEQUENCE [LARGE SCALE GENOMIC DNA]</scope>
    <source>
        <strain evidence="5">cv. G240</strain>
    </source>
</reference>
<dbReference type="GO" id="GO:0016020">
    <property type="term" value="C:membrane"/>
    <property type="evidence" value="ECO:0007669"/>
    <property type="project" value="TreeGrafter"/>
</dbReference>
<protein>
    <recommendedName>
        <fullName evidence="3">ABC transporter domain-containing protein</fullName>
    </recommendedName>
</protein>
<reference evidence="4 5" key="2">
    <citation type="submission" date="2020-07" db="EMBL/GenBank/DDBJ databases">
        <title>Genome assembly of wild tea tree DASZ reveals pedigree and selection history of tea varieties.</title>
        <authorList>
            <person name="Zhang W."/>
        </authorList>
    </citation>
    <scope>NUCLEOTIDE SEQUENCE [LARGE SCALE GENOMIC DNA]</scope>
    <source>
        <strain evidence="5">cv. G240</strain>
        <tissue evidence="4">Leaf</tissue>
    </source>
</reference>
<accession>A0A7J7H2M1</accession>
<evidence type="ECO:0000313" key="5">
    <source>
        <dbReference type="Proteomes" id="UP000593564"/>
    </source>
</evidence>
<dbReference type="GO" id="GO:0005524">
    <property type="term" value="F:ATP binding"/>
    <property type="evidence" value="ECO:0007669"/>
    <property type="project" value="UniProtKB-KW"/>
</dbReference>
<dbReference type="GO" id="GO:0016887">
    <property type="term" value="F:ATP hydrolysis activity"/>
    <property type="evidence" value="ECO:0007669"/>
    <property type="project" value="InterPro"/>
</dbReference>
<dbReference type="InterPro" id="IPR027417">
    <property type="entry name" value="P-loop_NTPase"/>
</dbReference>
<feature type="domain" description="ABC transporter" evidence="3">
    <location>
        <begin position="76"/>
        <end position="171"/>
    </location>
</feature>